<protein>
    <submittedName>
        <fullName evidence="1">Uncharacterized protein</fullName>
    </submittedName>
</protein>
<sequence>MVKIKETKLLNATLRKLRSFEENNNLKLYGVSYTNPFLSRRVACRSQALVNKLDIQNSQVNLTLSMLIEKNARFELDNTLDFLVRYEAGDIPGYEQSEENPNFLDDSPQQPITATYHLADANLVLNMKNPTVQYREFTIHKEKFTIVYLTERFDEVIDHTVALLYGTGGALTFLGKFLDKELTPIGFAPLFELMSDDNLLGTHIVTLKVESKKEGLRSVCVPIEGVISLMENMEGDYVFSTDQHYFKLPYTSLQDYRMTVDAIAGGYILKLDSTHNSIELSVVI</sequence>
<organism evidence="1">
    <name type="scientific">Bacillus phage SDFMU_Pbc</name>
    <dbReference type="NCBI Taxonomy" id="3076135"/>
    <lineage>
        <taxon>Viruses</taxon>
        <taxon>Duplodnaviria</taxon>
        <taxon>Heunggongvirae</taxon>
        <taxon>Uroviricota</taxon>
        <taxon>Caudoviricetes</taxon>
        <taxon>Herelleviridae</taxon>
        <taxon>Bastillevirinae</taxon>
        <taxon>Agatevirus</taxon>
        <taxon>Agatevirus agate</taxon>
    </lineage>
</organism>
<evidence type="ECO:0000313" key="1">
    <source>
        <dbReference type="EMBL" id="WNO29899.1"/>
    </source>
</evidence>
<accession>A0AA96KRQ6</accession>
<name>A0AA96KRQ6_9CAUD</name>
<dbReference type="EMBL" id="OQ884030">
    <property type="protein sequence ID" value="WNO29899.1"/>
    <property type="molecule type" value="Genomic_DNA"/>
</dbReference>
<reference evidence="1" key="1">
    <citation type="submission" date="2023-04" db="EMBL/GenBank/DDBJ databases">
        <authorList>
            <person name="Zhang X."/>
        </authorList>
    </citation>
    <scope>NUCLEOTIDE SEQUENCE</scope>
</reference>
<proteinExistence type="predicted"/>